<evidence type="ECO:0000313" key="2">
    <source>
        <dbReference type="EMBL" id="CUN56090.1"/>
    </source>
</evidence>
<evidence type="ECO:0000313" key="4">
    <source>
        <dbReference type="Proteomes" id="UP000095679"/>
    </source>
</evidence>
<dbReference type="Proteomes" id="UP000283497">
    <property type="component" value="Unassembled WGS sequence"/>
</dbReference>
<dbReference type="Gene3D" id="1.10.260.40">
    <property type="entry name" value="lambda repressor-like DNA-binding domains"/>
    <property type="match status" value="1"/>
</dbReference>
<dbReference type="InterPro" id="IPR001387">
    <property type="entry name" value="Cro/C1-type_HTH"/>
</dbReference>
<evidence type="ECO:0000259" key="1">
    <source>
        <dbReference type="PROSITE" id="PS50943"/>
    </source>
</evidence>
<proteinExistence type="predicted"/>
<dbReference type="SMART" id="SM00530">
    <property type="entry name" value="HTH_XRE"/>
    <property type="match status" value="1"/>
</dbReference>
<dbReference type="RefSeq" id="WP_055297895.1">
    <property type="nucleotide sequence ID" value="NZ_BLYK01000072.1"/>
</dbReference>
<organism evidence="2 4">
    <name type="scientific">Anaerobutyricum hallii</name>
    <dbReference type="NCBI Taxonomy" id="39488"/>
    <lineage>
        <taxon>Bacteria</taxon>
        <taxon>Bacillati</taxon>
        <taxon>Bacillota</taxon>
        <taxon>Clostridia</taxon>
        <taxon>Lachnospirales</taxon>
        <taxon>Lachnospiraceae</taxon>
        <taxon>Anaerobutyricum</taxon>
    </lineage>
</organism>
<dbReference type="SUPFAM" id="SSF47413">
    <property type="entry name" value="lambda repressor-like DNA-binding domains"/>
    <property type="match status" value="1"/>
</dbReference>
<dbReference type="EMBL" id="QRNJ01000032">
    <property type="protein sequence ID" value="RHK38653.1"/>
    <property type="molecule type" value="Genomic_DNA"/>
</dbReference>
<reference evidence="3 5" key="2">
    <citation type="submission" date="2018-08" db="EMBL/GenBank/DDBJ databases">
        <title>A genome reference for cultivated species of the human gut microbiota.</title>
        <authorList>
            <person name="Zou Y."/>
            <person name="Xue W."/>
            <person name="Luo G."/>
        </authorList>
    </citation>
    <scope>NUCLEOTIDE SEQUENCE [LARGE SCALE GENOMIC DNA]</scope>
    <source>
        <strain evidence="3 5">AF45-14BH</strain>
    </source>
</reference>
<dbReference type="PROSITE" id="PS50943">
    <property type="entry name" value="HTH_CROC1"/>
    <property type="match status" value="1"/>
</dbReference>
<accession>A0A173XXR8</accession>
<dbReference type="Proteomes" id="UP000095679">
    <property type="component" value="Unassembled WGS sequence"/>
</dbReference>
<dbReference type="AlphaFoldDB" id="A0A173XXR8"/>
<name>A0A173XXR8_9FIRM</name>
<dbReference type="CDD" id="cd00093">
    <property type="entry name" value="HTH_XRE"/>
    <property type="match status" value="1"/>
</dbReference>
<protein>
    <submittedName>
        <fullName evidence="2">HTH-type transcriptional regulator sinR</fullName>
    </submittedName>
    <submittedName>
        <fullName evidence="3">XRE family transcriptional regulator</fullName>
    </submittedName>
</protein>
<sequence>MIVSGKKIKEYREKRSMTKAELSKNAGVPYDTLMSWEMERRIPRDVSLVAQVSRELGVSIEDLIDDEAEKDFCDTELDEIMTDKLSSLIEKIYENYELNGLLKLLDRFVYITGVSKSIKIMEEFINESSED</sequence>
<dbReference type="EMBL" id="CYZL01000002">
    <property type="protein sequence ID" value="CUN56090.1"/>
    <property type="molecule type" value="Genomic_DNA"/>
</dbReference>
<gene>
    <name evidence="2" type="primary">sinR_1</name>
    <name evidence="3" type="ORF">DW068_09135</name>
    <name evidence="2" type="ORF">ERS852450_00213</name>
</gene>
<reference evidence="2 4" key="1">
    <citation type="submission" date="2015-09" db="EMBL/GenBank/DDBJ databases">
        <authorList>
            <consortium name="Pathogen Informatics"/>
        </authorList>
    </citation>
    <scope>NUCLEOTIDE SEQUENCE [LARGE SCALE GENOMIC DNA]</scope>
    <source>
        <strain evidence="2 4">2789STDY5834835</strain>
    </source>
</reference>
<feature type="domain" description="HTH cro/C1-type" evidence="1">
    <location>
        <begin position="8"/>
        <end position="63"/>
    </location>
</feature>
<evidence type="ECO:0000313" key="3">
    <source>
        <dbReference type="EMBL" id="RHK38653.1"/>
    </source>
</evidence>
<dbReference type="GO" id="GO:0003677">
    <property type="term" value="F:DNA binding"/>
    <property type="evidence" value="ECO:0007669"/>
    <property type="project" value="InterPro"/>
</dbReference>
<evidence type="ECO:0000313" key="5">
    <source>
        <dbReference type="Proteomes" id="UP000283497"/>
    </source>
</evidence>
<dbReference type="InterPro" id="IPR010982">
    <property type="entry name" value="Lambda_DNA-bd_dom_sf"/>
</dbReference>
<dbReference type="Pfam" id="PF01381">
    <property type="entry name" value="HTH_3"/>
    <property type="match status" value="1"/>
</dbReference>